<dbReference type="InterPro" id="IPR016047">
    <property type="entry name" value="M23ase_b-sheet_dom"/>
</dbReference>
<evidence type="ECO:0000313" key="3">
    <source>
        <dbReference type="Proteomes" id="UP001500507"/>
    </source>
</evidence>
<dbReference type="Pfam" id="PF01551">
    <property type="entry name" value="Peptidase_M23"/>
    <property type="match status" value="1"/>
</dbReference>
<dbReference type="InterPro" id="IPR011055">
    <property type="entry name" value="Dup_hybrid_motif"/>
</dbReference>
<dbReference type="PANTHER" id="PTHR21666">
    <property type="entry name" value="PEPTIDASE-RELATED"/>
    <property type="match status" value="1"/>
</dbReference>
<comment type="caution">
    <text evidence="2">The sequence shown here is derived from an EMBL/GenBank/DDBJ whole genome shotgun (WGS) entry which is preliminary data.</text>
</comment>
<sequence>MNFDAFLHSLTSSFTPVIDSSFNPEDYIHVDLSPSNALLNQVNLSSAEDIELFLENFLRQNQKKVAYGGYLEKRSIYDRSEHFSSGSSVQRRNIHLGMDVWCAANTSVLLPLDGKIHSVRNNKNFGDYGPTIIVEHQENEQTFYTLYGHLSLESLDRLNVGVKVVKGEKLGELGDATVNGNYAPHLHFQLIKDMHNHAGDYPGVCTKAELKFYSSNCPDPNTLLKIY</sequence>
<evidence type="ECO:0000313" key="2">
    <source>
        <dbReference type="EMBL" id="GAA0871269.1"/>
    </source>
</evidence>
<dbReference type="InterPro" id="IPR050570">
    <property type="entry name" value="Cell_wall_metabolism_enzyme"/>
</dbReference>
<dbReference type="Proteomes" id="UP001500507">
    <property type="component" value="Unassembled WGS sequence"/>
</dbReference>
<organism evidence="2 3">
    <name type="scientific">Gangjinia marincola</name>
    <dbReference type="NCBI Taxonomy" id="578463"/>
    <lineage>
        <taxon>Bacteria</taxon>
        <taxon>Pseudomonadati</taxon>
        <taxon>Bacteroidota</taxon>
        <taxon>Flavobacteriia</taxon>
        <taxon>Flavobacteriales</taxon>
        <taxon>Flavobacteriaceae</taxon>
        <taxon>Gangjinia</taxon>
    </lineage>
</organism>
<dbReference type="EMBL" id="BAAAFG010000002">
    <property type="protein sequence ID" value="GAA0871269.1"/>
    <property type="molecule type" value="Genomic_DNA"/>
</dbReference>
<dbReference type="RefSeq" id="WP_343763203.1">
    <property type="nucleotide sequence ID" value="NZ_BAAAFG010000002.1"/>
</dbReference>
<dbReference type="SUPFAM" id="SSF51261">
    <property type="entry name" value="Duplicated hybrid motif"/>
    <property type="match status" value="1"/>
</dbReference>
<dbReference type="PANTHER" id="PTHR21666:SF270">
    <property type="entry name" value="MUREIN HYDROLASE ACTIVATOR ENVC"/>
    <property type="match status" value="1"/>
</dbReference>
<accession>A0ABN1MDV0</accession>
<gene>
    <name evidence="2" type="ORF">GCM10009117_04150</name>
</gene>
<evidence type="ECO:0000259" key="1">
    <source>
        <dbReference type="Pfam" id="PF01551"/>
    </source>
</evidence>
<proteinExistence type="predicted"/>
<dbReference type="CDD" id="cd12797">
    <property type="entry name" value="M23_peptidase"/>
    <property type="match status" value="1"/>
</dbReference>
<feature type="domain" description="M23ase beta-sheet core" evidence="1">
    <location>
        <begin position="94"/>
        <end position="193"/>
    </location>
</feature>
<keyword evidence="3" id="KW-1185">Reference proteome</keyword>
<protein>
    <recommendedName>
        <fullName evidence="1">M23ase beta-sheet core domain-containing protein</fullName>
    </recommendedName>
</protein>
<reference evidence="3" key="1">
    <citation type="journal article" date="2019" name="Int. J. Syst. Evol. Microbiol.">
        <title>The Global Catalogue of Microorganisms (GCM) 10K type strain sequencing project: providing services to taxonomists for standard genome sequencing and annotation.</title>
        <authorList>
            <consortium name="The Broad Institute Genomics Platform"/>
            <consortium name="The Broad Institute Genome Sequencing Center for Infectious Disease"/>
            <person name="Wu L."/>
            <person name="Ma J."/>
        </authorList>
    </citation>
    <scope>NUCLEOTIDE SEQUENCE [LARGE SCALE GENOMIC DNA]</scope>
    <source>
        <strain evidence="3">JCM 16082</strain>
    </source>
</reference>
<name>A0ABN1MDV0_9FLAO</name>
<dbReference type="Gene3D" id="2.70.70.10">
    <property type="entry name" value="Glucose Permease (Domain IIA)"/>
    <property type="match status" value="1"/>
</dbReference>